<organism evidence="3 4">
    <name type="scientific">Longispora fulva</name>
    <dbReference type="NCBI Taxonomy" id="619741"/>
    <lineage>
        <taxon>Bacteria</taxon>
        <taxon>Bacillati</taxon>
        <taxon>Actinomycetota</taxon>
        <taxon>Actinomycetes</taxon>
        <taxon>Micromonosporales</taxon>
        <taxon>Micromonosporaceae</taxon>
        <taxon>Longispora</taxon>
    </lineage>
</organism>
<evidence type="ECO:0000313" key="3">
    <source>
        <dbReference type="EMBL" id="MBG6139103.1"/>
    </source>
</evidence>
<gene>
    <name evidence="3" type="ORF">IW245_005297</name>
</gene>
<evidence type="ECO:0000256" key="2">
    <source>
        <dbReference type="SAM" id="SignalP"/>
    </source>
</evidence>
<dbReference type="EMBL" id="JADOUF010000001">
    <property type="protein sequence ID" value="MBG6139103.1"/>
    <property type="molecule type" value="Genomic_DNA"/>
</dbReference>
<comment type="caution">
    <text evidence="3">The sequence shown here is derived from an EMBL/GenBank/DDBJ whole genome shotgun (WGS) entry which is preliminary data.</text>
</comment>
<keyword evidence="4" id="KW-1185">Reference proteome</keyword>
<protein>
    <recommendedName>
        <fullName evidence="5">Transglycosylase SLT domain-containing protein</fullName>
    </recommendedName>
</protein>
<reference evidence="3" key="1">
    <citation type="submission" date="2020-11" db="EMBL/GenBank/DDBJ databases">
        <title>Sequencing the genomes of 1000 actinobacteria strains.</title>
        <authorList>
            <person name="Klenk H.-P."/>
        </authorList>
    </citation>
    <scope>NUCLEOTIDE SEQUENCE</scope>
    <source>
        <strain evidence="3">DSM 45356</strain>
    </source>
</reference>
<accession>A0A8J7GLR1</accession>
<sequence>MRKNSRRLRYLTAGLALFTGLTVAAPGAEAAPPTTQPAPAGQAARPQPDSDLAPGWKKSSDVLVTGVGDTTGFHLYSASEKDAFAWKTLATLTASALDLGSWTGQVCVTGSGRYAVAVYAPATAANSPRLMASGALAAVVDTRTGKATRLTEGVQLAYFNPACGPDDRVLLTRAVGDDGQKTDLLTVDAAAGRVTGTRRIDAQFTTPAPAPDGDYGMANGKLVRVGPAGELTAVAQPQGRPFAVRATAHQGVDIASVDGDRAVVQRFVGGALRRVGSGPWNKLQLFGLTGGGNAVVGDTTAVNDGVAELAKLSSDRQVQAVSGHGHLLAEILLTGQAARAGTSPLAHADPRDAGTLTVTTRSTHSGRVLTGAVTTTRAPTLDAISAPKAPAALTSDPTPTCAIARNDPALQAFQVSPDMVEWAVDRAVHGTLTTNRPANYLKTGQAAYSPQGMFPPHAVRGGGTVPAQVMLGILAQETNLSQASWHAVPGDTGNPLVADYYGNGGDGVSINYPAADCGYGIGQVTTGMRVGDTTYTRAQQIAIATDYAANIAAGLNILIDKWNELYDEPAGRSYVNDGSAGYVENWFLAVWTYNSGYHPNSEAPANAGYWGVGYLNNPANPAYPSNRDPFLRNSYADAATPSHWSYPERIMGWAETPQLKGTPATNAYATPAFGSATTDMIHTAGKITVPTRATFCDAGNHCNSTTADPCPSWNGACWWRGTATFANCSANQCATERLSYSAGAAEPGVKRVYDRDCSTFNPLKDPYHQPGGNTAVVYDLNDTSQYALGCPNVPASQGKFTLRTGYPGGANGAASALVDVHQAGAGYNGHMWFTHTYQPDDVLGPDRYNATHEVVGTWTPYLGLGETQLQRYDIWVHIPSHGGDNTQSEYVVYADAYDRQVGIGPDPKHPVACQINQHSSTPVTQGFDRWVSIGNYELGRGARVVLNNIEHDYAVPNGTVDVAFDAMAFVPTVPSPGQHCGDDYPN</sequence>
<feature type="compositionally biased region" description="Low complexity" evidence="1">
    <location>
        <begin position="28"/>
        <end position="47"/>
    </location>
</feature>
<evidence type="ECO:0000256" key="1">
    <source>
        <dbReference type="SAM" id="MobiDB-lite"/>
    </source>
</evidence>
<dbReference type="RefSeq" id="WP_197005793.1">
    <property type="nucleotide sequence ID" value="NZ_BONS01000011.1"/>
</dbReference>
<name>A0A8J7GLR1_9ACTN</name>
<evidence type="ECO:0000313" key="4">
    <source>
        <dbReference type="Proteomes" id="UP000622552"/>
    </source>
</evidence>
<proteinExistence type="predicted"/>
<feature type="signal peptide" evidence="2">
    <location>
        <begin position="1"/>
        <end position="30"/>
    </location>
</feature>
<dbReference type="AlphaFoldDB" id="A0A8J7GLR1"/>
<dbReference type="SUPFAM" id="SSF69304">
    <property type="entry name" value="Tricorn protease N-terminal domain"/>
    <property type="match status" value="1"/>
</dbReference>
<feature type="chain" id="PRO_5035268794" description="Transglycosylase SLT domain-containing protein" evidence="2">
    <location>
        <begin position="31"/>
        <end position="986"/>
    </location>
</feature>
<evidence type="ECO:0008006" key="5">
    <source>
        <dbReference type="Google" id="ProtNLM"/>
    </source>
</evidence>
<feature type="region of interest" description="Disordered" evidence="1">
    <location>
        <begin position="28"/>
        <end position="56"/>
    </location>
</feature>
<keyword evidence="2" id="KW-0732">Signal</keyword>
<dbReference type="Proteomes" id="UP000622552">
    <property type="component" value="Unassembled WGS sequence"/>
</dbReference>